<dbReference type="EMBL" id="QSTF01000045">
    <property type="protein sequence ID" value="RGM36186.1"/>
    <property type="molecule type" value="Genomic_DNA"/>
</dbReference>
<dbReference type="AlphaFoldDB" id="A0A3E4W1U8"/>
<comment type="caution">
    <text evidence="1">The sequence shown here is derived from an EMBL/GenBank/DDBJ whole genome shotgun (WGS) entry which is preliminary data.</text>
</comment>
<name>A0A3E4W1U8_9BACT</name>
<reference evidence="1 2" key="1">
    <citation type="submission" date="2018-08" db="EMBL/GenBank/DDBJ databases">
        <title>A genome reference for cultivated species of the human gut microbiota.</title>
        <authorList>
            <person name="Zou Y."/>
            <person name="Xue W."/>
            <person name="Luo G."/>
        </authorList>
    </citation>
    <scope>NUCLEOTIDE SEQUENCE [LARGE SCALE GENOMIC DNA]</scope>
    <source>
        <strain evidence="1 2">OM08-14</strain>
    </source>
</reference>
<organism evidence="1 2">
    <name type="scientific">Phocaeicola plebeius</name>
    <dbReference type="NCBI Taxonomy" id="310297"/>
    <lineage>
        <taxon>Bacteria</taxon>
        <taxon>Pseudomonadati</taxon>
        <taxon>Bacteroidota</taxon>
        <taxon>Bacteroidia</taxon>
        <taxon>Bacteroidales</taxon>
        <taxon>Bacteroidaceae</taxon>
        <taxon>Phocaeicola</taxon>
    </lineage>
</organism>
<sequence>MIDVSVNRGKDWNENDKSYRSKVKGNFPIDEFYERRKRNVVFLMILRKFALGLLDYNYGGN</sequence>
<evidence type="ECO:0000313" key="1">
    <source>
        <dbReference type="EMBL" id="RGM36186.1"/>
    </source>
</evidence>
<gene>
    <name evidence="1" type="ORF">DXC17_13710</name>
</gene>
<accession>A0A3E4W1U8</accession>
<evidence type="ECO:0000313" key="2">
    <source>
        <dbReference type="Proteomes" id="UP000260780"/>
    </source>
</evidence>
<protein>
    <submittedName>
        <fullName evidence="1">Uncharacterized protein</fullName>
    </submittedName>
</protein>
<dbReference type="Proteomes" id="UP000260780">
    <property type="component" value="Unassembled WGS sequence"/>
</dbReference>
<proteinExistence type="predicted"/>